<dbReference type="Pfam" id="PF13957">
    <property type="entry name" value="YafO_toxin"/>
    <property type="match status" value="1"/>
</dbReference>
<dbReference type="HOGENOM" id="CLU_1745706_0_0_4"/>
<name>W0V7I8_9BURK</name>
<dbReference type="EMBL" id="HG322949">
    <property type="protein sequence ID" value="CDG83313.1"/>
    <property type="molecule type" value="Genomic_DNA"/>
</dbReference>
<protein>
    <recommendedName>
        <fullName evidence="3">Toxin YafO</fullName>
    </recommendedName>
</protein>
<organism evidence="1 2">
    <name type="scientific">Janthinobacterium agaricidamnosum NBRC 102515 = DSM 9628</name>
    <dbReference type="NCBI Taxonomy" id="1349767"/>
    <lineage>
        <taxon>Bacteria</taxon>
        <taxon>Pseudomonadati</taxon>
        <taxon>Pseudomonadota</taxon>
        <taxon>Betaproteobacteria</taxon>
        <taxon>Burkholderiales</taxon>
        <taxon>Oxalobacteraceae</taxon>
        <taxon>Janthinobacterium</taxon>
    </lineage>
</organism>
<dbReference type="AlphaFoldDB" id="W0V7I8"/>
<dbReference type="PATRIC" id="fig|1349767.4.peg.4409"/>
<evidence type="ECO:0000313" key="1">
    <source>
        <dbReference type="EMBL" id="CDG83313.1"/>
    </source>
</evidence>
<dbReference type="KEGG" id="jag:GJA_2682"/>
<dbReference type="RefSeq" id="WP_051780771.1">
    <property type="nucleotide sequence ID" value="NZ_BCTH01000040.1"/>
</dbReference>
<sequence>MIVVKASKILESQFRLSRLDFSCFVQLFTTWKSAALIGEDEFYPFDAHSAYIRPLSAGKQHVARHVHLVPLRDLAKKPSWKLRTSRRSRRSSDRVLIYVHDAGNYLLLAILPEPEAHQITRMLYPQDAEAMRSLAEIAEEFLYTGKVIG</sequence>
<reference evidence="1 2" key="1">
    <citation type="journal article" date="2015" name="Genome Announc.">
        <title>Genome Sequence of Mushroom Soft-Rot Pathogen Janthinobacterium agaricidamnosum.</title>
        <authorList>
            <person name="Graupner K."/>
            <person name="Lackner G."/>
            <person name="Hertweck C."/>
        </authorList>
    </citation>
    <scope>NUCLEOTIDE SEQUENCE [LARGE SCALE GENOMIC DNA]</scope>
    <source>
        <strain evidence="2">NBRC 102515 / DSM 9628</strain>
    </source>
</reference>
<evidence type="ECO:0000313" key="2">
    <source>
        <dbReference type="Proteomes" id="UP000027604"/>
    </source>
</evidence>
<dbReference type="eggNOG" id="ENOG5034C4I">
    <property type="taxonomic scope" value="Bacteria"/>
</dbReference>
<proteinExistence type="predicted"/>
<dbReference type="Proteomes" id="UP000027604">
    <property type="component" value="Chromosome I"/>
</dbReference>
<dbReference type="InterPro" id="IPR020353">
    <property type="entry name" value="Toxin_YafO"/>
</dbReference>
<gene>
    <name evidence="1" type="ORF">GJA_2682</name>
</gene>
<dbReference type="STRING" id="1349767.GJA_2682"/>
<keyword evidence="2" id="KW-1185">Reference proteome</keyword>
<accession>W0V7I8</accession>
<evidence type="ECO:0008006" key="3">
    <source>
        <dbReference type="Google" id="ProtNLM"/>
    </source>
</evidence>